<protein>
    <recommendedName>
        <fullName evidence="10">MYND-type zinc finger protein samB</fullName>
    </recommendedName>
</protein>
<dbReference type="InterPro" id="IPR036047">
    <property type="entry name" value="F-box-like_dom_sf"/>
</dbReference>
<evidence type="ECO:0000256" key="5">
    <source>
        <dbReference type="SAM" id="MobiDB-lite"/>
    </source>
</evidence>
<dbReference type="Gene3D" id="6.10.140.2220">
    <property type="match status" value="1"/>
</dbReference>
<evidence type="ECO:0000256" key="1">
    <source>
        <dbReference type="ARBA" id="ARBA00022723"/>
    </source>
</evidence>
<dbReference type="InterPro" id="IPR001810">
    <property type="entry name" value="F-box_dom"/>
</dbReference>
<keyword evidence="2 4" id="KW-0863">Zinc-finger</keyword>
<dbReference type="SMART" id="SM00256">
    <property type="entry name" value="FBOX"/>
    <property type="match status" value="1"/>
</dbReference>
<dbReference type="Proteomes" id="UP000275480">
    <property type="component" value="Unassembled WGS sequence"/>
</dbReference>
<dbReference type="Gene3D" id="1.20.1280.50">
    <property type="match status" value="1"/>
</dbReference>
<proteinExistence type="predicted"/>
<evidence type="ECO:0000259" key="7">
    <source>
        <dbReference type="PROSITE" id="PS50865"/>
    </source>
</evidence>
<accession>A0AB74CAL1</accession>
<feature type="region of interest" description="Disordered" evidence="5">
    <location>
        <begin position="28"/>
        <end position="66"/>
    </location>
</feature>
<dbReference type="PROSITE" id="PS50865">
    <property type="entry name" value="ZF_MYND_2"/>
    <property type="match status" value="1"/>
</dbReference>
<dbReference type="InterPro" id="IPR027796">
    <property type="entry name" value="OTT_1508_deam-like"/>
</dbReference>
<dbReference type="Pfam" id="PF14441">
    <property type="entry name" value="OTT_1508_deam"/>
    <property type="match status" value="1"/>
</dbReference>
<dbReference type="EMBL" id="QQZZ01000092">
    <property type="protein sequence ID" value="RMZ43718.1"/>
    <property type="molecule type" value="Genomic_DNA"/>
</dbReference>
<dbReference type="Pfam" id="PF12937">
    <property type="entry name" value="F-box-like"/>
    <property type="match status" value="1"/>
</dbReference>
<dbReference type="GO" id="GO:0008270">
    <property type="term" value="F:zinc ion binding"/>
    <property type="evidence" value="ECO:0007669"/>
    <property type="project" value="UniProtKB-KW"/>
</dbReference>
<gene>
    <name evidence="8" type="ORF">CA14_009191</name>
</gene>
<evidence type="ECO:0000256" key="4">
    <source>
        <dbReference type="PROSITE-ProRule" id="PRU00134"/>
    </source>
</evidence>
<organism evidence="8 9">
    <name type="scientific">Aspergillus flavus</name>
    <dbReference type="NCBI Taxonomy" id="5059"/>
    <lineage>
        <taxon>Eukaryota</taxon>
        <taxon>Fungi</taxon>
        <taxon>Dikarya</taxon>
        <taxon>Ascomycota</taxon>
        <taxon>Pezizomycotina</taxon>
        <taxon>Eurotiomycetes</taxon>
        <taxon>Eurotiomycetidae</taxon>
        <taxon>Eurotiales</taxon>
        <taxon>Aspergillaceae</taxon>
        <taxon>Aspergillus</taxon>
        <taxon>Aspergillus subgen. Circumdati</taxon>
    </lineage>
</organism>
<dbReference type="Pfam" id="PF01753">
    <property type="entry name" value="zf-MYND"/>
    <property type="match status" value="1"/>
</dbReference>
<reference evidence="8 9" key="1">
    <citation type="submission" date="2018-07" db="EMBL/GenBank/DDBJ databases">
        <title>Identification of spontaneous genetic mutation associated with occurrence of a yellow conidial color mutant of Aspergillus flavus.</title>
        <authorList>
            <person name="Chang P.-K."/>
            <person name="Mack B.M."/>
            <person name="Scharfenstein L."/>
            <person name="Gilbert M.K."/>
        </authorList>
    </citation>
    <scope>NUCLEOTIDE SEQUENCE [LARGE SCALE GENOMIC DNA]</scope>
    <source>
        <strain evidence="8 9">CA14</strain>
    </source>
</reference>
<dbReference type="SUPFAM" id="SSF144232">
    <property type="entry name" value="HIT/MYND zinc finger-like"/>
    <property type="match status" value="1"/>
</dbReference>
<evidence type="ECO:0000256" key="2">
    <source>
        <dbReference type="ARBA" id="ARBA00022771"/>
    </source>
</evidence>
<evidence type="ECO:0000259" key="6">
    <source>
        <dbReference type="PROSITE" id="PS50181"/>
    </source>
</evidence>
<feature type="compositionally biased region" description="Acidic residues" evidence="5">
    <location>
        <begin position="46"/>
        <end position="66"/>
    </location>
</feature>
<evidence type="ECO:0000256" key="3">
    <source>
        <dbReference type="ARBA" id="ARBA00022833"/>
    </source>
</evidence>
<keyword evidence="3" id="KW-0862">Zinc</keyword>
<dbReference type="SUPFAM" id="SSF81383">
    <property type="entry name" value="F-box domain"/>
    <property type="match status" value="1"/>
</dbReference>
<evidence type="ECO:0000313" key="8">
    <source>
        <dbReference type="EMBL" id="RMZ43718.1"/>
    </source>
</evidence>
<name>A0AB74CAL1_ASPFL</name>
<keyword evidence="1" id="KW-0479">Metal-binding</keyword>
<comment type="caution">
    <text evidence="8">The sequence shown here is derived from an EMBL/GenBank/DDBJ whole genome shotgun (WGS) entry which is preliminary data.</text>
</comment>
<feature type="domain" description="MYND-type" evidence="7">
    <location>
        <begin position="604"/>
        <end position="639"/>
    </location>
</feature>
<feature type="compositionally biased region" description="Basic and acidic residues" evidence="5">
    <location>
        <begin position="35"/>
        <end position="45"/>
    </location>
</feature>
<evidence type="ECO:0008006" key="10">
    <source>
        <dbReference type="Google" id="ProtNLM"/>
    </source>
</evidence>
<dbReference type="InterPro" id="IPR002893">
    <property type="entry name" value="Znf_MYND"/>
</dbReference>
<sequence length="1470" mass="168323">MDEYSSLYKEIQSLTALTSLIFQRPPDDIDYGELGNDKPSSKEPEQGPDEELDKLPDETDFEDDVTTGDPTVALVLLKQRSLDRLAEVLARFKTQKTGRHGRGKKKDAHLDAKHVTSVAMVEDSTLQRVTFLCAKNEGLKGEDEVFLERLCELLTSILKNGQTQTDQSEVFDLIFEHNTPRVEYYSGVIRDAFKRASGLKVPDTLTEDTIKDMVDQKLEARLWEGLIINIDGRQREGSQELIDCLSDKDLDKAVIETTRNNELRDFLESFYAIIRNPRQRPALKNLLKQALHGSEKLFTKAWDALLFLARTFHAAVTLVELASKLKLKLFNSFRFVPVSACMFKTKTYAPLGKELPLKVLEALPCQPEGNGWVKLLQDQRTINEYTNILRLPRSIHAEVQLMGYLETSLSKNNDQVFPYIGCSKKCCFFCEVFRALHGKFSARGTHETVFPRWGLPQGIAVTSKLEWLAPLMAKLAAFLRAMLRRVLSEPYPLPHRELCKQSSAALSTAQAEQQGESIYSESPSMFRNFLVPGAFSASDRQVQFSPMPGEPGFADFLAPSMPHVSNRLPIEQAEMYKINHDRKQCSLERIHEMQSPEATNSRLCRHCRRSAGSRCSACWTWYCSHACQRRDWKRHVFTCRTPKRPNDIDFFRLIVRHVKRAMMSENPETIRKSLLDLFADDYSCRTFGFNNCTSTREALCLVCLYDTMIAACRFPARVLNNYLKDGLLGEVLLFFCRLHIEQTGGQLECECIAWYLERRKIGPFPIPNLEGEIYSIWETAHDEALNSLDLYDRFNDGCRLNTAQAEVFKLFVTIRGSIYQIPDTNSSTWINFGFCYCTSFQQRQELSLKYSLLASSNASFDDIVSAYETSTMAELMTKHGIDLSDLSQKGVRLQRPSGMVYSVFRLMIGRWQLLNFYRHLFNLPEFDPRAMAAAKESPQRGALERYIDTLVPDMRRRIFDMDRARSILFSNFNAGSGVTIQGESEFRCALCGTSFNIARIRTINEPFSAAWSNEDPQHFVSALDEDDDKKYGDCSTAETGCVWAIRKCEDIRTGTDEQDAPEYRYLFFDMVDGQLPTVGQAVPMGEPLEEKAGRFGVRRVHLEHIAGPGCCSTLGYSGADISLEEMRGCQTGQGLVHNDSGDEEPSPDDLECEINSDYFLSGLVDCMPFPEVGGAGVSPARHQYDWIEPADPFDDWFEPYMAVPFHPWCFGVYMKLCKLRLGHVEINRLVDYFDNIESYPLQYREEPDPAVQKAADENWVHISGDEWLAANPFYVPKLREILGRAMDTGPSFSPQDGAFEPLISMDKNTSDPFARLPQEILDMIIDNLSTKDIASLRLVSRRFYQLHVSLWYRLIQEDMPWLWEVWSDEKPYFWATVTEGDIQQNKGETRIEFGEEKIMTHTINVDEHLAKWTMPIPAPRRTNWFLLYTDVKRHWSKLRGLWNRRRIWNYQQGLIASLKMHILSSDDHTA</sequence>
<dbReference type="PROSITE" id="PS50181">
    <property type="entry name" value="FBOX"/>
    <property type="match status" value="1"/>
</dbReference>
<feature type="domain" description="F-box" evidence="6">
    <location>
        <begin position="1310"/>
        <end position="1354"/>
    </location>
</feature>
<evidence type="ECO:0000313" key="9">
    <source>
        <dbReference type="Proteomes" id="UP000275480"/>
    </source>
</evidence>